<feature type="non-terminal residue" evidence="2">
    <location>
        <position position="1"/>
    </location>
</feature>
<evidence type="ECO:0000256" key="1">
    <source>
        <dbReference type="SAM" id="Phobius"/>
    </source>
</evidence>
<dbReference type="AlphaFoldDB" id="X1I2T7"/>
<reference evidence="2" key="1">
    <citation type="journal article" date="2014" name="Front. Microbiol.">
        <title>High frequency of phylogenetically diverse reductive dehalogenase-homologous genes in deep subseafloor sedimentary metagenomes.</title>
        <authorList>
            <person name="Kawai M."/>
            <person name="Futagami T."/>
            <person name="Toyoda A."/>
            <person name="Takaki Y."/>
            <person name="Nishi S."/>
            <person name="Hori S."/>
            <person name="Arai W."/>
            <person name="Tsubouchi T."/>
            <person name="Morono Y."/>
            <person name="Uchiyama I."/>
            <person name="Ito T."/>
            <person name="Fujiyama A."/>
            <person name="Inagaki F."/>
            <person name="Takami H."/>
        </authorList>
    </citation>
    <scope>NUCLEOTIDE SEQUENCE</scope>
    <source>
        <strain evidence="2">Expedition CK06-06</strain>
    </source>
</reference>
<proteinExistence type="predicted"/>
<dbReference type="EMBL" id="BARU01026384">
    <property type="protein sequence ID" value="GAH75992.1"/>
    <property type="molecule type" value="Genomic_DNA"/>
</dbReference>
<keyword evidence="1" id="KW-0472">Membrane</keyword>
<name>X1I2T7_9ZZZZ</name>
<keyword evidence="1" id="KW-0812">Transmembrane</keyword>
<organism evidence="2">
    <name type="scientific">marine sediment metagenome</name>
    <dbReference type="NCBI Taxonomy" id="412755"/>
    <lineage>
        <taxon>unclassified sequences</taxon>
        <taxon>metagenomes</taxon>
        <taxon>ecological metagenomes</taxon>
    </lineage>
</organism>
<keyword evidence="1" id="KW-1133">Transmembrane helix</keyword>
<evidence type="ECO:0000313" key="2">
    <source>
        <dbReference type="EMBL" id="GAH75992.1"/>
    </source>
</evidence>
<feature type="transmembrane region" description="Helical" evidence="1">
    <location>
        <begin position="6"/>
        <end position="29"/>
    </location>
</feature>
<gene>
    <name evidence="2" type="ORF">S03H2_42390</name>
</gene>
<protein>
    <submittedName>
        <fullName evidence="2">Uncharacterized protein</fullName>
    </submittedName>
</protein>
<accession>X1I2T7</accession>
<sequence>SYPTFWEIIGLAIFSIALILILFFSLTPYSFIPIINKKNCVNFLNTSNRLILYERSNESLSAISVIIAKNLEKIFKYAAKYDRMWDIKGSPFKSAFEKNKVPKKEHNLVLSAREIIDVVMSDKYYCKYLSENNLGLLLRIINQTNEHKLWNSCGYIF</sequence>
<comment type="caution">
    <text evidence="2">The sequence shown here is derived from an EMBL/GenBank/DDBJ whole genome shotgun (WGS) entry which is preliminary data.</text>
</comment>